<sequence length="105" mass="12366">MYILIFFEQGNRFPFNDSCVNLFNQWTCCFCFVELTRIDCEPVGAPTKSHAYIVYLVHLCAQFLFDSDKWHQRRLKHTPASSPSLPVFVLWADKGLNVKPHFFYL</sequence>
<dbReference type="Proteomes" id="UP000694892">
    <property type="component" value="Chromosome 4S"/>
</dbReference>
<accession>A0A974HME1</accession>
<reference evidence="2" key="1">
    <citation type="journal article" date="2016" name="Nature">
        <title>Genome evolution in the allotetraploid frog Xenopus laevis.</title>
        <authorList>
            <person name="Session A.M."/>
            <person name="Uno Y."/>
            <person name="Kwon T."/>
            <person name="Chapman J.A."/>
            <person name="Toyoda A."/>
            <person name="Takahashi S."/>
            <person name="Fukui A."/>
            <person name="Hikosaka A."/>
            <person name="Suzuki A."/>
            <person name="Kondo M."/>
            <person name="van Heeringen S.J."/>
            <person name="Quigley I."/>
            <person name="Heinz S."/>
            <person name="Ogino H."/>
            <person name="Ochi H."/>
            <person name="Hellsten U."/>
            <person name="Lyons J.B."/>
            <person name="Simakov O."/>
            <person name="Putnam N."/>
            <person name="Stites J."/>
            <person name="Kuroki Y."/>
            <person name="Tanaka T."/>
            <person name="Michiue T."/>
            <person name="Watanabe M."/>
            <person name="Bogdanovic O."/>
            <person name="Lister R."/>
            <person name="Georgiou G."/>
            <person name="Paranjpe S.S."/>
            <person name="van Kruijsbergen I."/>
            <person name="Shu S."/>
            <person name="Carlson J."/>
            <person name="Kinoshita T."/>
            <person name="Ohta Y."/>
            <person name="Mawaribuchi S."/>
            <person name="Jenkins J."/>
            <person name="Grimwood J."/>
            <person name="Schmutz J."/>
            <person name="Mitros T."/>
            <person name="Mozaffari S.V."/>
            <person name="Suzuki Y."/>
            <person name="Haramoto Y."/>
            <person name="Yamamoto T.S."/>
            <person name="Takagi C."/>
            <person name="Heald R."/>
            <person name="Miller K."/>
            <person name="Haudenschild C."/>
            <person name="Kitzman J."/>
            <person name="Nakayama T."/>
            <person name="Izutsu Y."/>
            <person name="Robert J."/>
            <person name="Fortriede J."/>
            <person name="Burns K."/>
            <person name="Lotay V."/>
            <person name="Karimi K."/>
            <person name="Yasuoka Y."/>
            <person name="Dichmann D.S."/>
            <person name="Flajnik M.F."/>
            <person name="Houston D.W."/>
            <person name="Shendure J."/>
            <person name="DuPasquier L."/>
            <person name="Vize P.D."/>
            <person name="Zorn A.M."/>
            <person name="Ito M."/>
            <person name="Marcotte E.M."/>
            <person name="Wallingford J.B."/>
            <person name="Ito Y."/>
            <person name="Asashima M."/>
            <person name="Ueno N."/>
            <person name="Matsuda Y."/>
            <person name="Veenstra G.J."/>
            <person name="Fujiyama A."/>
            <person name="Harland R.M."/>
            <person name="Taira M."/>
            <person name="Rokhsar D.S."/>
        </authorList>
    </citation>
    <scope>NUCLEOTIDE SEQUENCE [LARGE SCALE GENOMIC DNA]</scope>
    <source>
        <strain evidence="2">J</strain>
    </source>
</reference>
<evidence type="ECO:0000313" key="1">
    <source>
        <dbReference type="EMBL" id="OCT82951.1"/>
    </source>
</evidence>
<dbReference type="EMBL" id="CM004473">
    <property type="protein sequence ID" value="OCT82951.1"/>
    <property type="molecule type" value="Genomic_DNA"/>
</dbReference>
<name>A0A974HME1_XENLA</name>
<evidence type="ECO:0000313" key="2">
    <source>
        <dbReference type="Proteomes" id="UP000694892"/>
    </source>
</evidence>
<dbReference type="AlphaFoldDB" id="A0A974HME1"/>
<protein>
    <submittedName>
        <fullName evidence="1">Uncharacterized protein</fullName>
    </submittedName>
</protein>
<proteinExistence type="predicted"/>
<gene>
    <name evidence="1" type="ORF">XELAEV_18025486mg</name>
</gene>
<organism evidence="1 2">
    <name type="scientific">Xenopus laevis</name>
    <name type="common">African clawed frog</name>
    <dbReference type="NCBI Taxonomy" id="8355"/>
    <lineage>
        <taxon>Eukaryota</taxon>
        <taxon>Metazoa</taxon>
        <taxon>Chordata</taxon>
        <taxon>Craniata</taxon>
        <taxon>Vertebrata</taxon>
        <taxon>Euteleostomi</taxon>
        <taxon>Amphibia</taxon>
        <taxon>Batrachia</taxon>
        <taxon>Anura</taxon>
        <taxon>Pipoidea</taxon>
        <taxon>Pipidae</taxon>
        <taxon>Xenopodinae</taxon>
        <taxon>Xenopus</taxon>
        <taxon>Xenopus</taxon>
    </lineage>
</organism>